<evidence type="ECO:0000256" key="1">
    <source>
        <dbReference type="SAM" id="MobiDB-lite"/>
    </source>
</evidence>
<evidence type="ECO:0000313" key="3">
    <source>
        <dbReference type="EMBL" id="BDV35257.1"/>
    </source>
</evidence>
<evidence type="ECO:0000256" key="2">
    <source>
        <dbReference type="SAM" id="SignalP"/>
    </source>
</evidence>
<dbReference type="Proteomes" id="UP001317629">
    <property type="component" value="Chromosome"/>
</dbReference>
<organism evidence="3 4">
    <name type="scientific">Methylocystis iwaonis</name>
    <dbReference type="NCBI Taxonomy" id="2885079"/>
    <lineage>
        <taxon>Bacteria</taxon>
        <taxon>Pseudomonadati</taxon>
        <taxon>Pseudomonadota</taxon>
        <taxon>Alphaproteobacteria</taxon>
        <taxon>Hyphomicrobiales</taxon>
        <taxon>Methylocystaceae</taxon>
        <taxon>Methylocystis</taxon>
    </lineage>
</organism>
<feature type="region of interest" description="Disordered" evidence="1">
    <location>
        <begin position="86"/>
        <end position="158"/>
    </location>
</feature>
<name>A0ABM8EBG7_9HYPH</name>
<proteinExistence type="predicted"/>
<protein>
    <submittedName>
        <fullName evidence="3">Uncharacterized protein</fullName>
    </submittedName>
</protein>
<sequence length="158" mass="18588">MKTLLLLASMAAGAVALAAPASKAMPLAPAGQDSGVVQAHGVRICDDDGDCWWSYRHHRGGYWDEDRDHGRYGYRYHDEDYDHGHRYRRDYDRDEYEERGEYRDHGRYGRGDHERREMEHDKYRERQGMEKGHEREQSAREEAREQGMKERGGQSKKD</sequence>
<feature type="chain" id="PRO_5047119102" evidence="2">
    <location>
        <begin position="19"/>
        <end position="158"/>
    </location>
</feature>
<reference evidence="3 4" key="1">
    <citation type="journal article" date="2023" name="Int. J. Syst. Evol. Microbiol.">
        <title>Methylocystis iwaonis sp. nov., a type II methane-oxidizing bacterium from surface soil of a rice paddy field in Japan, and emended description of the genus Methylocystis (ex Whittenbury et al. 1970) Bowman et al. 1993.</title>
        <authorList>
            <person name="Kaise H."/>
            <person name="Sawadogo J.B."/>
            <person name="Alam M.S."/>
            <person name="Ueno C."/>
            <person name="Dianou D."/>
            <person name="Shinjo R."/>
            <person name="Asakawa S."/>
        </authorList>
    </citation>
    <scope>NUCLEOTIDE SEQUENCE [LARGE SCALE GENOMIC DNA]</scope>
    <source>
        <strain evidence="3 4">SS37A-Re</strain>
    </source>
</reference>
<dbReference type="EMBL" id="AP027142">
    <property type="protein sequence ID" value="BDV35257.1"/>
    <property type="molecule type" value="Genomic_DNA"/>
</dbReference>
<keyword evidence="4" id="KW-1185">Reference proteome</keyword>
<evidence type="ECO:0000313" key="4">
    <source>
        <dbReference type="Proteomes" id="UP001317629"/>
    </source>
</evidence>
<feature type="signal peptide" evidence="2">
    <location>
        <begin position="1"/>
        <end position="18"/>
    </location>
</feature>
<dbReference type="RefSeq" id="WP_281928645.1">
    <property type="nucleotide sequence ID" value="NZ_AP027142.1"/>
</dbReference>
<keyword evidence="2" id="KW-0732">Signal</keyword>
<accession>A0ABM8EBG7</accession>
<feature type="compositionally biased region" description="Basic and acidic residues" evidence="1">
    <location>
        <begin position="99"/>
        <end position="158"/>
    </location>
</feature>
<gene>
    <name evidence="3" type="ORF">SS37A_27860</name>
</gene>